<dbReference type="Proteomes" id="UP000037201">
    <property type="component" value="Unassembled WGS sequence"/>
</dbReference>
<reference evidence="1 2" key="1">
    <citation type="submission" date="2015-09" db="EMBL/GenBank/DDBJ databases">
        <title>Genome analysis of Pseudomonas syringae pv. porri LMG.</title>
        <authorList>
            <person name="Rombouts S."/>
        </authorList>
    </citation>
    <scope>NUCLEOTIDE SEQUENCE [LARGE SCALE GENOMIC DNA]</scope>
    <source>
        <strain evidence="1 2">LMG 28496</strain>
    </source>
</reference>
<proteinExistence type="predicted"/>
<accession>A0ABR5JQQ9</accession>
<name>A0ABR5JQQ9_9PSED</name>
<comment type="caution">
    <text evidence="1">The sequence shown here is derived from an EMBL/GenBank/DDBJ whole genome shotgun (WGS) entry which is preliminary data.</text>
</comment>
<keyword evidence="2" id="KW-1185">Reference proteome</keyword>
<evidence type="ECO:0000313" key="1">
    <source>
        <dbReference type="EMBL" id="KOP59873.1"/>
    </source>
</evidence>
<evidence type="ECO:0000313" key="2">
    <source>
        <dbReference type="Proteomes" id="UP000037201"/>
    </source>
</evidence>
<organism evidence="1 2">
    <name type="scientific">Pseudomonas coronafaciens pv. porri</name>
    <dbReference type="NCBI Taxonomy" id="83964"/>
    <lineage>
        <taxon>Bacteria</taxon>
        <taxon>Pseudomonadati</taxon>
        <taxon>Pseudomonadota</taxon>
        <taxon>Gammaproteobacteria</taxon>
        <taxon>Pseudomonadales</taxon>
        <taxon>Pseudomonadaceae</taxon>
        <taxon>Pseudomonas</taxon>
        <taxon>Pseudomonas coronafaciens</taxon>
    </lineage>
</organism>
<protein>
    <submittedName>
        <fullName evidence="1">Uncharacterized protein</fullName>
    </submittedName>
</protein>
<dbReference type="EMBL" id="JUEU01000098">
    <property type="protein sequence ID" value="KOP59873.1"/>
    <property type="molecule type" value="Genomic_DNA"/>
</dbReference>
<gene>
    <name evidence="1" type="ORF">OX90_09100</name>
</gene>
<sequence>MVGSGLMERWVMKDRSHDGAMAELFEADPSYAIELLTEVLRDGDCGELAVLMRQLPNGGAPGAGASDTIPSEDV</sequence>